<dbReference type="RefSeq" id="WP_191723435.1">
    <property type="nucleotide sequence ID" value="NZ_JACSQK010000005.1"/>
</dbReference>
<dbReference type="PANTHER" id="PTHR11851">
    <property type="entry name" value="METALLOPROTEASE"/>
    <property type="match status" value="1"/>
</dbReference>
<evidence type="ECO:0000259" key="1">
    <source>
        <dbReference type="Pfam" id="PF05193"/>
    </source>
</evidence>
<evidence type="ECO:0000313" key="3">
    <source>
        <dbReference type="Proteomes" id="UP000634919"/>
    </source>
</evidence>
<sequence>MKTKTIAASAWLAFTVSGFGMGSAWAILPIQHWQQPSGAKVWLVDSPSIPMVDIQVSFDAGARRDPQSKSGLATSVSLMTSKGIKADGKQPALDENGLGEAWADLGAGFGASAGQDSFSYTLRSLMVPDLLNRAVDLASRQMAQPSWPAQVWLRERARWSAAIAESNTRPGTVARRAYVEAVYGGHPYGMQTTAATLNHIQIKDMQAFHASGIQACRAKVSVVGAVDKAQADALVTQLLSRLPKDDGKGCQPLAPVPEVPPLKEAKLIRIPFQSAQAQVLIGQPGIKRNDPDFMALLVGDHILGGGGLVSRLMEEVREKRGLTYGVSSGFSPGMHAGAFTISLQTRPDQAEQARQVTQETLAQFVADGPTEKELRDAKDNLIGSFALRIDSNRKLLGNVANIAWNDLPLDYLDHWTAKVEALTVADVRSAIQRVLHPDRMVTVVLGEKK</sequence>
<proteinExistence type="predicted"/>
<organism evidence="2 3">
    <name type="scientific">Comamonas avium</name>
    <dbReference type="NCBI Taxonomy" id="2762231"/>
    <lineage>
        <taxon>Bacteria</taxon>
        <taxon>Pseudomonadati</taxon>
        <taxon>Pseudomonadota</taxon>
        <taxon>Betaproteobacteria</taxon>
        <taxon>Burkholderiales</taxon>
        <taxon>Comamonadaceae</taxon>
        <taxon>Comamonas</taxon>
    </lineage>
</organism>
<gene>
    <name evidence="2" type="ORF">H9646_11130</name>
</gene>
<evidence type="ECO:0000313" key="2">
    <source>
        <dbReference type="EMBL" id="MBD7961040.1"/>
    </source>
</evidence>
<dbReference type="Pfam" id="PF05193">
    <property type="entry name" value="Peptidase_M16_C"/>
    <property type="match status" value="1"/>
</dbReference>
<dbReference type="InterPro" id="IPR050361">
    <property type="entry name" value="MPP/UQCRC_Complex"/>
</dbReference>
<protein>
    <submittedName>
        <fullName evidence="2">Insulinase family protein</fullName>
    </submittedName>
</protein>
<dbReference type="SUPFAM" id="SSF63411">
    <property type="entry name" value="LuxS/MPP-like metallohydrolase"/>
    <property type="match status" value="2"/>
</dbReference>
<comment type="caution">
    <text evidence="2">The sequence shown here is derived from an EMBL/GenBank/DDBJ whole genome shotgun (WGS) entry which is preliminary data.</text>
</comment>
<name>A0ABR8SC29_9BURK</name>
<dbReference type="Proteomes" id="UP000634919">
    <property type="component" value="Unassembled WGS sequence"/>
</dbReference>
<dbReference type="InterPro" id="IPR007863">
    <property type="entry name" value="Peptidase_M16_C"/>
</dbReference>
<reference evidence="2 3" key="1">
    <citation type="submission" date="2020-08" db="EMBL/GenBank/DDBJ databases">
        <title>A Genomic Blueprint of the Chicken Gut Microbiome.</title>
        <authorList>
            <person name="Gilroy R."/>
            <person name="Ravi A."/>
            <person name="Getino M."/>
            <person name="Pursley I."/>
            <person name="Horton D.L."/>
            <person name="Alikhan N.-F."/>
            <person name="Baker D."/>
            <person name="Gharbi K."/>
            <person name="Hall N."/>
            <person name="Watson M."/>
            <person name="Adriaenssens E.M."/>
            <person name="Foster-Nyarko E."/>
            <person name="Jarju S."/>
            <person name="Secka A."/>
            <person name="Antonio M."/>
            <person name="Oren A."/>
            <person name="Chaudhuri R."/>
            <person name="La Ragione R.M."/>
            <person name="Hildebrand F."/>
            <person name="Pallen M.J."/>
        </authorList>
    </citation>
    <scope>NUCLEOTIDE SEQUENCE [LARGE SCALE GENOMIC DNA]</scope>
    <source>
        <strain evidence="2 3">Sa2CVA6</strain>
    </source>
</reference>
<accession>A0ABR8SC29</accession>
<dbReference type="EMBL" id="JACSQK010000005">
    <property type="protein sequence ID" value="MBD7961040.1"/>
    <property type="molecule type" value="Genomic_DNA"/>
</dbReference>
<dbReference type="Gene3D" id="3.30.830.10">
    <property type="entry name" value="Metalloenzyme, LuxS/M16 peptidase-like"/>
    <property type="match status" value="2"/>
</dbReference>
<keyword evidence="3" id="KW-1185">Reference proteome</keyword>
<dbReference type="PANTHER" id="PTHR11851:SF224">
    <property type="entry name" value="PROCESSING PROTEASE"/>
    <property type="match status" value="1"/>
</dbReference>
<feature type="domain" description="Peptidase M16 C-terminal" evidence="1">
    <location>
        <begin position="200"/>
        <end position="381"/>
    </location>
</feature>
<dbReference type="InterPro" id="IPR011249">
    <property type="entry name" value="Metalloenz_LuxS/M16"/>
</dbReference>